<feature type="compositionally biased region" description="Basic and acidic residues" evidence="1">
    <location>
        <begin position="308"/>
        <end position="323"/>
    </location>
</feature>
<feature type="compositionally biased region" description="Basic residues" evidence="1">
    <location>
        <begin position="528"/>
        <end position="538"/>
    </location>
</feature>
<dbReference type="OrthoDB" id="5386574at2759"/>
<feature type="region of interest" description="Disordered" evidence="1">
    <location>
        <begin position="53"/>
        <end position="107"/>
    </location>
</feature>
<feature type="compositionally biased region" description="Low complexity" evidence="1">
    <location>
        <begin position="443"/>
        <end position="454"/>
    </location>
</feature>
<comment type="caution">
    <text evidence="2">The sequence shown here is derived from an EMBL/GenBank/DDBJ whole genome shotgun (WGS) entry which is preliminary data.</text>
</comment>
<feature type="compositionally biased region" description="Basic and acidic residues" evidence="1">
    <location>
        <begin position="167"/>
        <end position="189"/>
    </location>
</feature>
<feature type="region of interest" description="Disordered" evidence="1">
    <location>
        <begin position="489"/>
        <end position="565"/>
    </location>
</feature>
<feature type="compositionally biased region" description="Low complexity" evidence="1">
    <location>
        <begin position="463"/>
        <end position="473"/>
    </location>
</feature>
<evidence type="ECO:0008006" key="4">
    <source>
        <dbReference type="Google" id="ProtNLM"/>
    </source>
</evidence>
<feature type="region of interest" description="Disordered" evidence="1">
    <location>
        <begin position="579"/>
        <end position="656"/>
    </location>
</feature>
<dbReference type="VEuPathDB" id="FungiDB:jhhlp_003312"/>
<accession>A0A2N3NGL8</accession>
<feature type="compositionally biased region" description="Basic and acidic residues" evidence="1">
    <location>
        <begin position="512"/>
        <end position="527"/>
    </location>
</feature>
<evidence type="ECO:0000313" key="3">
    <source>
        <dbReference type="Proteomes" id="UP000233524"/>
    </source>
</evidence>
<feature type="region of interest" description="Disordered" evidence="1">
    <location>
        <begin position="134"/>
        <end position="475"/>
    </location>
</feature>
<sequence length="726" mass="78330">MSTANDIKMSSDELNQIVHNTANRHGLATSEYEGTPSEEVGFEGQEAYVSRIASPRSGFASLKTDSPPKGPSPSEEEPPEVFTTDEDIIHVDEPRRSASPEDVRATGRHHYTAPILAEDEVAKSPPRFELHAAIEPSVDAAVEDEEPLTEPIRRHSINTEVLPSDFPRPEARKVPVHPQEYEALFKDGEEQAIEDEEEKPSKRDSLIHKFPSKDIWEDAPSSVHYTTEVSTPDVSGNEPHLKVTEPPERNNPTPVQAFAQYQEELAEKEAQRTKNFVPRGEKPSQSWLPLQEPPQVPATRPAGQRRFPSRDVWEDAPDSHLHEATVSSDQQPETKPDQPQIPARPAKSVEKPAIPERPARGGEPPAIPGRPARKNSDKPALPERPAIPDRPKPKKESSSEGKPTISDKPKPQIPPRPTKASSVSPVEATEHPALSKNRPSIPVRPAKPAAAATTEAKEPPAVPKAKPAIPARPMGNKIAALQAGFMSDLNRRLQLGPQAPKKEEPEPEAAAEEEKPIEKKPLADARKGRARGPQRRAPAKSPAPPAAAAAATSPEPAKPSAPSLSFSLPQTVWSLDPEGSDLVVKSTEPIESAPKSVAEPLKDEPLTRESTPVSAEKESSPVLSEPEPAKATPASEESATFQAEEAAATIPDSPKLDLAEEKALEDEPVLDAIPTAEVGSKIEAPEIDAGEVALDKAGNDEVPIEKPSAIGAIDTDKSLDVKDVKA</sequence>
<feature type="region of interest" description="Disordered" evidence="1">
    <location>
        <begin position="1"/>
        <end position="39"/>
    </location>
</feature>
<feature type="compositionally biased region" description="Basic and acidic residues" evidence="1">
    <location>
        <begin position="374"/>
        <end position="410"/>
    </location>
</feature>
<keyword evidence="3" id="KW-1185">Reference proteome</keyword>
<reference evidence="2 3" key="1">
    <citation type="journal article" date="2017" name="G3 (Bethesda)">
        <title>First Draft Genome Sequence of the Pathogenic Fungus Lomentospora prolificans (Formerly Scedosporium prolificans).</title>
        <authorList>
            <person name="Luo R."/>
            <person name="Zimin A."/>
            <person name="Workman R."/>
            <person name="Fan Y."/>
            <person name="Pertea G."/>
            <person name="Grossman N."/>
            <person name="Wear M.P."/>
            <person name="Jia B."/>
            <person name="Miller H."/>
            <person name="Casadevall A."/>
            <person name="Timp W."/>
            <person name="Zhang S.X."/>
            <person name="Salzberg S.L."/>
        </authorList>
    </citation>
    <scope>NUCLEOTIDE SEQUENCE [LARGE SCALE GENOMIC DNA]</scope>
    <source>
        <strain evidence="2 3">JHH-5317</strain>
    </source>
</reference>
<dbReference type="AlphaFoldDB" id="A0A2N3NGL8"/>
<feature type="compositionally biased region" description="Basic and acidic residues" evidence="1">
    <location>
        <begin position="199"/>
        <end position="216"/>
    </location>
</feature>
<dbReference type="Pfam" id="PF11489">
    <property type="entry name" value="Aim21"/>
    <property type="match status" value="2"/>
</dbReference>
<feature type="compositionally biased region" description="Polar residues" evidence="1">
    <location>
        <begin position="223"/>
        <end position="234"/>
    </location>
</feature>
<feature type="compositionally biased region" description="Basic and acidic residues" evidence="1">
    <location>
        <begin position="239"/>
        <end position="248"/>
    </location>
</feature>
<gene>
    <name evidence="2" type="ORF">jhhlp_003312</name>
</gene>
<feature type="compositionally biased region" description="Low complexity" evidence="1">
    <location>
        <begin position="539"/>
        <end position="563"/>
    </location>
</feature>
<dbReference type="InterPro" id="IPR021582">
    <property type="entry name" value="Aim21"/>
</dbReference>
<feature type="compositionally biased region" description="Basic and acidic residues" evidence="1">
    <location>
        <begin position="347"/>
        <end position="360"/>
    </location>
</feature>
<feature type="compositionally biased region" description="Polar residues" evidence="1">
    <location>
        <begin position="12"/>
        <end position="23"/>
    </location>
</feature>
<name>A0A2N3NGL8_9PEZI</name>
<dbReference type="STRING" id="41688.A0A2N3NGL8"/>
<feature type="compositionally biased region" description="Basic and acidic residues" evidence="1">
    <location>
        <begin position="87"/>
        <end position="105"/>
    </location>
</feature>
<dbReference type="InParanoid" id="A0A2N3NGL8"/>
<dbReference type="EMBL" id="NLAX01000008">
    <property type="protein sequence ID" value="PKS11547.1"/>
    <property type="molecule type" value="Genomic_DNA"/>
</dbReference>
<dbReference type="Proteomes" id="UP000233524">
    <property type="component" value="Unassembled WGS sequence"/>
</dbReference>
<evidence type="ECO:0000313" key="2">
    <source>
        <dbReference type="EMBL" id="PKS11547.1"/>
    </source>
</evidence>
<evidence type="ECO:0000256" key="1">
    <source>
        <dbReference type="SAM" id="MobiDB-lite"/>
    </source>
</evidence>
<protein>
    <recommendedName>
        <fullName evidence="4">Altered inheritance of mitochondria protein 21</fullName>
    </recommendedName>
</protein>
<organism evidence="2 3">
    <name type="scientific">Lomentospora prolificans</name>
    <dbReference type="NCBI Taxonomy" id="41688"/>
    <lineage>
        <taxon>Eukaryota</taxon>
        <taxon>Fungi</taxon>
        <taxon>Dikarya</taxon>
        <taxon>Ascomycota</taxon>
        <taxon>Pezizomycotina</taxon>
        <taxon>Sordariomycetes</taxon>
        <taxon>Hypocreomycetidae</taxon>
        <taxon>Microascales</taxon>
        <taxon>Microascaceae</taxon>
        <taxon>Lomentospora</taxon>
    </lineage>
</organism>
<proteinExistence type="predicted"/>
<feature type="compositionally biased region" description="Acidic residues" evidence="1">
    <location>
        <begin position="74"/>
        <end position="86"/>
    </location>
</feature>